<accession>A0A1B6QAL4</accession>
<evidence type="ECO:0000256" key="1">
    <source>
        <dbReference type="SAM" id="MobiDB-lite"/>
    </source>
</evidence>
<dbReference type="InParanoid" id="A0A1B6QAL4"/>
<feature type="compositionally biased region" description="Basic and acidic residues" evidence="1">
    <location>
        <begin position="122"/>
        <end position="133"/>
    </location>
</feature>
<dbReference type="Pfam" id="PF03407">
    <property type="entry name" value="Nucleotid_trans"/>
    <property type="match status" value="1"/>
</dbReference>
<dbReference type="InterPro" id="IPR005069">
    <property type="entry name" value="Nucl-diP-sugar_transferase"/>
</dbReference>
<evidence type="ECO:0000259" key="3">
    <source>
        <dbReference type="Pfam" id="PF03407"/>
    </source>
</evidence>
<feature type="compositionally biased region" description="Low complexity" evidence="1">
    <location>
        <begin position="69"/>
        <end position="79"/>
    </location>
</feature>
<dbReference type="Gramene" id="KXG34931">
    <property type="protein sequence ID" value="KXG34931"/>
    <property type="gene ID" value="SORBI_3002G110600"/>
</dbReference>
<dbReference type="AlphaFoldDB" id="A0A1B6QAL4"/>
<dbReference type="PANTHER" id="PTHR46038">
    <property type="entry name" value="EXPRESSED PROTEIN-RELATED"/>
    <property type="match status" value="1"/>
</dbReference>
<gene>
    <name evidence="4" type="ORF">SORBI_3002G110600</name>
</gene>
<feature type="region of interest" description="Disordered" evidence="1">
    <location>
        <begin position="69"/>
        <end position="160"/>
    </location>
</feature>
<dbReference type="Proteomes" id="UP000000768">
    <property type="component" value="Chromosome 2"/>
</dbReference>
<dbReference type="STRING" id="4558.A0A1B6QAL4"/>
<keyword evidence="5" id="KW-1185">Reference proteome</keyword>
<keyword evidence="2" id="KW-0472">Membrane</keyword>
<reference evidence="4 5" key="1">
    <citation type="journal article" date="2009" name="Nature">
        <title>The Sorghum bicolor genome and the diversification of grasses.</title>
        <authorList>
            <person name="Paterson A.H."/>
            <person name="Bowers J.E."/>
            <person name="Bruggmann R."/>
            <person name="Dubchak I."/>
            <person name="Grimwood J."/>
            <person name="Gundlach H."/>
            <person name="Haberer G."/>
            <person name="Hellsten U."/>
            <person name="Mitros T."/>
            <person name="Poliakov A."/>
            <person name="Schmutz J."/>
            <person name="Spannagl M."/>
            <person name="Tang H."/>
            <person name="Wang X."/>
            <person name="Wicker T."/>
            <person name="Bharti A.K."/>
            <person name="Chapman J."/>
            <person name="Feltus F.A."/>
            <person name="Gowik U."/>
            <person name="Grigoriev I.V."/>
            <person name="Lyons E."/>
            <person name="Maher C.A."/>
            <person name="Martis M."/>
            <person name="Narechania A."/>
            <person name="Otillar R.P."/>
            <person name="Penning B.W."/>
            <person name="Salamov A.A."/>
            <person name="Wang Y."/>
            <person name="Zhang L."/>
            <person name="Carpita N.C."/>
            <person name="Freeling M."/>
            <person name="Gingle A.R."/>
            <person name="Hash C.T."/>
            <person name="Keller B."/>
            <person name="Klein P."/>
            <person name="Kresovich S."/>
            <person name="McCann M.C."/>
            <person name="Ming R."/>
            <person name="Peterson D.G."/>
            <person name="Mehboob-ur-Rahman"/>
            <person name="Ware D."/>
            <person name="Westhoff P."/>
            <person name="Mayer K.F."/>
            <person name="Messing J."/>
            <person name="Rokhsar D.S."/>
        </authorList>
    </citation>
    <scope>NUCLEOTIDE SEQUENCE [LARGE SCALE GENOMIC DNA]</scope>
    <source>
        <strain evidence="5">cv. BTx623</strain>
    </source>
</reference>
<organism evidence="4 5">
    <name type="scientific">Sorghum bicolor</name>
    <name type="common">Sorghum</name>
    <name type="synonym">Sorghum vulgare</name>
    <dbReference type="NCBI Taxonomy" id="4558"/>
    <lineage>
        <taxon>Eukaryota</taxon>
        <taxon>Viridiplantae</taxon>
        <taxon>Streptophyta</taxon>
        <taxon>Embryophyta</taxon>
        <taxon>Tracheophyta</taxon>
        <taxon>Spermatophyta</taxon>
        <taxon>Magnoliopsida</taxon>
        <taxon>Liliopsida</taxon>
        <taxon>Poales</taxon>
        <taxon>Poaceae</taxon>
        <taxon>PACMAD clade</taxon>
        <taxon>Panicoideae</taxon>
        <taxon>Andropogonodae</taxon>
        <taxon>Andropogoneae</taxon>
        <taxon>Sorghinae</taxon>
        <taxon>Sorghum</taxon>
    </lineage>
</organism>
<dbReference type="PANTHER" id="PTHR46038:SF2">
    <property type="entry name" value="OS07G0294800 PROTEIN"/>
    <property type="match status" value="1"/>
</dbReference>
<evidence type="ECO:0000313" key="4">
    <source>
        <dbReference type="EMBL" id="KXG34931.1"/>
    </source>
</evidence>
<feature type="domain" description="Nucleotide-diphospho-sugar transferase" evidence="3">
    <location>
        <begin position="209"/>
        <end position="408"/>
    </location>
</feature>
<dbReference type="OrthoDB" id="586379at2759"/>
<name>A0A1B6QAL4_SORBI</name>
<evidence type="ECO:0000256" key="2">
    <source>
        <dbReference type="SAM" id="Phobius"/>
    </source>
</evidence>
<keyword evidence="2" id="KW-0812">Transmembrane</keyword>
<dbReference type="eggNOG" id="ENOG502QSX5">
    <property type="taxonomic scope" value="Eukaryota"/>
</dbReference>
<sequence length="440" mass="47909">MMTRQQPQHQAGGLLLRSLGLGAGGGAGGGARRAGAMKSATSLLLGAALATAFFLLYTSLCRDLVGAAAPSRSSATPAPRWEEQETNTTAAGVAPHQQEGTKHVAASSGDADGDDDGAAATTEEKKGQSEKQQPRFVMPATSAQLQQQKKKKSSPPPSQDLADLLRRAATADKTVLMTAINEAWAAPGSFLDLFLESFRHGEDTSHLPRHLVIVAMDAKALARCTAVHPFCYWFRAGDGKDFAAEQKYMKGDYLEMMWRRNALQQAVLELGYSFLFTDVDILWFRPPFPRLPRGAQVVMSSDFFVGDVDSPHNYPNGGLLYVRSSPATVGFYRHWQASRARFPGHHEQYVFDKIVKEGSYAAAAPGARVQFLDTAVFGGFCQHGDDLGKVATMHANCCVGLENKLFDLKNVLQDWKTYRARARAGNAQGFSWRVPGRCIH</sequence>
<dbReference type="InterPro" id="IPR044821">
    <property type="entry name" value="At1g28695/At4g15970-like"/>
</dbReference>
<proteinExistence type="predicted"/>
<dbReference type="ExpressionAtlas" id="A0A1B6QAL4">
    <property type="expression patterns" value="baseline and differential"/>
</dbReference>
<reference evidence="5" key="2">
    <citation type="journal article" date="2018" name="Plant J.">
        <title>The Sorghum bicolor reference genome: improved assembly, gene annotations, a transcriptome atlas, and signatures of genome organization.</title>
        <authorList>
            <person name="McCormick R.F."/>
            <person name="Truong S.K."/>
            <person name="Sreedasyam A."/>
            <person name="Jenkins J."/>
            <person name="Shu S."/>
            <person name="Sims D."/>
            <person name="Kennedy M."/>
            <person name="Amirebrahimi M."/>
            <person name="Weers B.D."/>
            <person name="McKinley B."/>
            <person name="Mattison A."/>
            <person name="Morishige D.T."/>
            <person name="Grimwood J."/>
            <person name="Schmutz J."/>
            <person name="Mullet J.E."/>
        </authorList>
    </citation>
    <scope>NUCLEOTIDE SEQUENCE [LARGE SCALE GENOMIC DNA]</scope>
    <source>
        <strain evidence="5">cv. BTx623</strain>
    </source>
</reference>
<dbReference type="FunCoup" id="A0A1B6QAL4">
    <property type="interactions" value="5"/>
</dbReference>
<keyword evidence="2" id="KW-1133">Transmembrane helix</keyword>
<dbReference type="EMBL" id="CM000761">
    <property type="protein sequence ID" value="KXG34931.1"/>
    <property type="molecule type" value="Genomic_DNA"/>
</dbReference>
<protein>
    <recommendedName>
        <fullName evidence="3">Nucleotide-diphospho-sugar transferase domain-containing protein</fullName>
    </recommendedName>
</protein>
<evidence type="ECO:0000313" key="5">
    <source>
        <dbReference type="Proteomes" id="UP000000768"/>
    </source>
</evidence>
<feature type="transmembrane region" description="Helical" evidence="2">
    <location>
        <begin position="42"/>
        <end position="60"/>
    </location>
</feature>